<dbReference type="STRING" id="1462993.A6V36_13880"/>
<dbReference type="EMBL" id="LXKA01000371">
    <property type="protein sequence ID" value="OAJ52631.1"/>
    <property type="molecule type" value="Genomic_DNA"/>
</dbReference>
<evidence type="ECO:0000313" key="4">
    <source>
        <dbReference type="Proteomes" id="UP000078116"/>
    </source>
</evidence>
<evidence type="ECO:0008006" key="5">
    <source>
        <dbReference type="Google" id="ProtNLM"/>
    </source>
</evidence>
<dbReference type="RefSeq" id="WP_064271943.1">
    <property type="nucleotide sequence ID" value="NZ_LXJZ01000231.1"/>
</dbReference>
<gene>
    <name evidence="1" type="ORF">A6V36_13880</name>
    <name evidence="2" type="ORF">A6V37_09320</name>
</gene>
<name>A0A1A9MY53_9BURK</name>
<dbReference type="Proteomes" id="UP000077961">
    <property type="component" value="Unassembled WGS sequence"/>
</dbReference>
<dbReference type="InterPro" id="IPR052159">
    <property type="entry name" value="Competence_DNA_uptake"/>
</dbReference>
<evidence type="ECO:0000313" key="2">
    <source>
        <dbReference type="EMBL" id="OAJ52631.1"/>
    </source>
</evidence>
<keyword evidence="3" id="KW-1185">Reference proteome</keyword>
<dbReference type="AlphaFoldDB" id="A0A1A9MY53"/>
<dbReference type="SUPFAM" id="SSF56281">
    <property type="entry name" value="Metallo-hydrolase/oxidoreductase"/>
    <property type="match status" value="1"/>
</dbReference>
<evidence type="ECO:0000313" key="3">
    <source>
        <dbReference type="Proteomes" id="UP000077961"/>
    </source>
</evidence>
<dbReference type="Proteomes" id="UP000078116">
    <property type="component" value="Unassembled WGS sequence"/>
</dbReference>
<comment type="caution">
    <text evidence="2">The sequence shown here is derived from an EMBL/GenBank/DDBJ whole genome shotgun (WGS) entry which is preliminary data.</text>
</comment>
<reference evidence="3 4" key="1">
    <citation type="submission" date="2016-04" db="EMBL/GenBank/DDBJ databases">
        <title>Reclassification of Paraburkholderia panaciterrae (Farh et al. 2015) Dobritsa &amp; Samadpour 2016 as a later homotypic synonym of Paraburkholderia ginsengiterrae (Farh et al. 2015) Dobritsa &amp; Samadpour 2016.</title>
        <authorList>
            <person name="Dobritsa A.P."/>
            <person name="Kutumbaka K."/>
            <person name="Samadpour M."/>
        </authorList>
    </citation>
    <scope>NUCLEOTIDE SEQUENCE [LARGE SCALE GENOMIC DNA]</scope>
    <source>
        <strain evidence="2 4">DCY85</strain>
        <strain evidence="1 3">DCY85-1</strain>
    </source>
</reference>
<dbReference type="OrthoDB" id="9768813at2"/>
<dbReference type="Gene3D" id="3.60.15.10">
    <property type="entry name" value="Ribonuclease Z/Hydroxyacylglutathione hydrolase-like"/>
    <property type="match status" value="1"/>
</dbReference>
<organism evidence="2 4">
    <name type="scientific">Paraburkholderia ginsengiterrae</name>
    <dbReference type="NCBI Taxonomy" id="1462993"/>
    <lineage>
        <taxon>Bacteria</taxon>
        <taxon>Pseudomonadati</taxon>
        <taxon>Pseudomonadota</taxon>
        <taxon>Betaproteobacteria</taxon>
        <taxon>Burkholderiales</taxon>
        <taxon>Burkholderiaceae</taxon>
        <taxon>Paraburkholderia</taxon>
    </lineage>
</organism>
<dbReference type="InterPro" id="IPR036866">
    <property type="entry name" value="RibonucZ/Hydroxyglut_hydro"/>
</dbReference>
<dbReference type="EMBL" id="LXJZ01000231">
    <property type="protein sequence ID" value="OAJ52493.1"/>
    <property type="molecule type" value="Genomic_DNA"/>
</dbReference>
<evidence type="ECO:0000313" key="1">
    <source>
        <dbReference type="EMBL" id="OAJ52493.1"/>
    </source>
</evidence>
<accession>A0A1A9MY53</accession>
<dbReference type="PANTHER" id="PTHR30619">
    <property type="entry name" value="DNA INTERNALIZATION/COMPETENCE PROTEIN COMEC/REC2"/>
    <property type="match status" value="1"/>
</dbReference>
<dbReference type="PANTHER" id="PTHR30619:SF1">
    <property type="entry name" value="RECOMBINATION PROTEIN 2"/>
    <property type="match status" value="1"/>
</dbReference>
<sequence length="385" mass="42654">MFADVDGPSFIFWPVGCGDATTVVISDSEVLQIDLNDCALADEIDNGRIPVVDELIAKLPKRNGKPYLSCFVLTHPDEDHCRGFANLLKHVTIGELWHTPRIFREYHKDLCADAQAFRKEAGRRREETIAVQGDPGSGNRVRVFGYDDLLKEEKYQGLPRAFLTIPGNPVTLLDGINVGSRFNAFIHAPFKDDSADKRNETSLALQILIGNSTRSMAGLFFGDLAHPTLRRVFDETRKHGNDSRLSWDVLLAPHHCSRKVMFDNDEVEQQDILDDLKSGKRKGAYIVSSSPAIPGRNMPGDNPPHAKAKFRYLEIVDAPGNFLCTDEYSTSKKVRPIIFTVTDTGIRLVDSDYTLSEQAEDDLAKAVAAVRGTNTPPAAKVGFGK</sequence>
<proteinExistence type="predicted"/>
<protein>
    <recommendedName>
        <fullName evidence="5">Metallohydrolase</fullName>
    </recommendedName>
</protein>